<dbReference type="OrthoDB" id="29213at2759"/>
<dbReference type="OMA" id="DEMNIHR"/>
<keyword evidence="4" id="KW-1185">Reference proteome</keyword>
<feature type="domain" description="Calcium-regulated actin-bundling protein C-terminal" evidence="2">
    <location>
        <begin position="176"/>
        <end position="262"/>
    </location>
</feature>
<evidence type="ECO:0000313" key="3">
    <source>
        <dbReference type="EMBL" id="ELR19334.1"/>
    </source>
</evidence>
<dbReference type="Pfam" id="PF18060">
    <property type="entry name" value="F_actin_bund_C"/>
    <property type="match status" value="1"/>
</dbReference>
<dbReference type="EMBL" id="KB007933">
    <property type="protein sequence ID" value="ELR19334.1"/>
    <property type="molecule type" value="Genomic_DNA"/>
</dbReference>
<organism evidence="3 4">
    <name type="scientific">Acanthamoeba castellanii (strain ATCC 30010 / Neff)</name>
    <dbReference type="NCBI Taxonomy" id="1257118"/>
    <lineage>
        <taxon>Eukaryota</taxon>
        <taxon>Amoebozoa</taxon>
        <taxon>Discosea</taxon>
        <taxon>Longamoebia</taxon>
        <taxon>Centramoebida</taxon>
        <taxon>Acanthamoebidae</taxon>
        <taxon>Acanthamoeba</taxon>
    </lineage>
</organism>
<keyword evidence="1" id="KW-0175">Coiled coil</keyword>
<dbReference type="PANTHER" id="PTHR37009">
    <property type="entry name" value="EF-HAND DOMAIN-CONTAINING PROTEIN"/>
    <property type="match status" value="1"/>
</dbReference>
<dbReference type="GO" id="GO:0051015">
    <property type="term" value="F:actin filament binding"/>
    <property type="evidence" value="ECO:0007669"/>
    <property type="project" value="TreeGrafter"/>
</dbReference>
<feature type="coiled-coil region" evidence="1">
    <location>
        <begin position="123"/>
        <end position="199"/>
    </location>
</feature>
<accession>L8H1F0</accession>
<proteinExistence type="predicted"/>
<dbReference type="RefSeq" id="XP_004341419.1">
    <property type="nucleotide sequence ID" value="XM_004341371.1"/>
</dbReference>
<dbReference type="GO" id="GO:0030863">
    <property type="term" value="C:cortical cytoskeleton"/>
    <property type="evidence" value="ECO:0007669"/>
    <property type="project" value="TreeGrafter"/>
</dbReference>
<gene>
    <name evidence="3" type="ORF">ACA1_265390</name>
</gene>
<reference evidence="3 4" key="1">
    <citation type="journal article" date="2013" name="Genome Biol.">
        <title>Genome of Acanthamoeba castellanii highlights extensive lateral gene transfer and early evolution of tyrosine kinase signaling.</title>
        <authorList>
            <person name="Clarke M."/>
            <person name="Lohan A.J."/>
            <person name="Liu B."/>
            <person name="Lagkouvardos I."/>
            <person name="Roy S."/>
            <person name="Zafar N."/>
            <person name="Bertelli C."/>
            <person name="Schilde C."/>
            <person name="Kianianmomeni A."/>
            <person name="Burglin T.R."/>
            <person name="Frech C."/>
            <person name="Turcotte B."/>
            <person name="Kopec K.O."/>
            <person name="Synnott J.M."/>
            <person name="Choo C."/>
            <person name="Paponov I."/>
            <person name="Finkler A."/>
            <person name="Soon Heng Tan C."/>
            <person name="Hutchins A.P."/>
            <person name="Weinmeier T."/>
            <person name="Rattei T."/>
            <person name="Chu J.S."/>
            <person name="Gimenez G."/>
            <person name="Irimia M."/>
            <person name="Rigden D.J."/>
            <person name="Fitzpatrick D.A."/>
            <person name="Lorenzo-Morales J."/>
            <person name="Bateman A."/>
            <person name="Chiu C.H."/>
            <person name="Tang P."/>
            <person name="Hegemann P."/>
            <person name="Fromm H."/>
            <person name="Raoult D."/>
            <person name="Greub G."/>
            <person name="Miranda-Saavedra D."/>
            <person name="Chen N."/>
            <person name="Nash P."/>
            <person name="Ginger M.L."/>
            <person name="Horn M."/>
            <person name="Schaap P."/>
            <person name="Caler L."/>
            <person name="Loftus B."/>
        </authorList>
    </citation>
    <scope>NUCLEOTIDE SEQUENCE [LARGE SCALE GENOMIC DNA]</scope>
    <source>
        <strain evidence="3 4">Neff</strain>
    </source>
</reference>
<dbReference type="KEGG" id="acan:ACA1_265390"/>
<dbReference type="GeneID" id="14920112"/>
<name>L8H1F0_ACACF</name>
<sequence length="317" mass="35760">MSLQGSNDKEKLESLCKKTYKEQAVWFLNAFWGTTKDDAEKFWKFVAKCIELDTDKKAAGSDLDEFQAHRFLEHFQESMTVQAMRDRLRNTGAISAGQFKRVPLTHMLTFKYNVDWHELVNAVQGDQEEIRKAQKMLDEVNAAFSEAESKKEEATAALHSAKQREEELKAAKVELEAALAELKAQEDAYNHKTEDLKKRSEEGGVVQRNKAKNELAQHLAEDPLPLRKAKITQEAAVKKTERAAVAAEAAAQEAARAKEAAEAAFAEASKRVEEAEAYLEKAKNSLPHGGVWWMERELHEAKAYLPKSKGGFNPREK</sequence>
<dbReference type="InterPro" id="IPR040810">
    <property type="entry name" value="F_actin_bund_C"/>
</dbReference>
<dbReference type="Proteomes" id="UP000011083">
    <property type="component" value="Unassembled WGS sequence"/>
</dbReference>
<evidence type="ECO:0000256" key="1">
    <source>
        <dbReference type="SAM" id="Coils"/>
    </source>
</evidence>
<dbReference type="AlphaFoldDB" id="L8H1F0"/>
<feature type="coiled-coil region" evidence="1">
    <location>
        <begin position="237"/>
        <end position="285"/>
    </location>
</feature>
<dbReference type="InterPro" id="IPR053356">
    <property type="entry name" value="Calcium-reg_actin-bundling"/>
</dbReference>
<dbReference type="GO" id="GO:0030046">
    <property type="term" value="P:parallel actin filament bundle assembly"/>
    <property type="evidence" value="ECO:0007669"/>
    <property type="project" value="TreeGrafter"/>
</dbReference>
<evidence type="ECO:0000313" key="4">
    <source>
        <dbReference type="Proteomes" id="UP000011083"/>
    </source>
</evidence>
<dbReference type="PANTHER" id="PTHR37009:SF1">
    <property type="entry name" value="CALCIUM-REGULATED ACTIN-BUNDLING PROTEIN"/>
    <property type="match status" value="1"/>
</dbReference>
<dbReference type="VEuPathDB" id="AmoebaDB:ACA1_265390"/>
<evidence type="ECO:0000259" key="2">
    <source>
        <dbReference type="Pfam" id="PF18060"/>
    </source>
</evidence>
<protein>
    <submittedName>
        <fullName evidence="3">TolAlike protein</fullName>
    </submittedName>
</protein>
<dbReference type="GO" id="GO:0051764">
    <property type="term" value="P:actin crosslink formation"/>
    <property type="evidence" value="ECO:0007669"/>
    <property type="project" value="TreeGrafter"/>
</dbReference>